<gene>
    <name evidence="5" type="ORF">Vretifemale_19011</name>
</gene>
<dbReference type="Gene3D" id="3.30.70.1230">
    <property type="entry name" value="Nucleotide cyclase"/>
    <property type="match status" value="1"/>
</dbReference>
<feature type="compositionally biased region" description="Pro residues" evidence="3">
    <location>
        <begin position="594"/>
        <end position="618"/>
    </location>
</feature>
<feature type="region of interest" description="Disordered" evidence="3">
    <location>
        <begin position="133"/>
        <end position="202"/>
    </location>
</feature>
<dbReference type="AlphaFoldDB" id="A0A8J4CYT6"/>
<feature type="compositionally biased region" description="Basic and acidic residues" evidence="3">
    <location>
        <begin position="21"/>
        <end position="33"/>
    </location>
</feature>
<dbReference type="GO" id="GO:0005737">
    <property type="term" value="C:cytoplasm"/>
    <property type="evidence" value="ECO:0007669"/>
    <property type="project" value="TreeGrafter"/>
</dbReference>
<feature type="compositionally biased region" description="Polar residues" evidence="3">
    <location>
        <begin position="182"/>
        <end position="194"/>
    </location>
</feature>
<organism evidence="5 6">
    <name type="scientific">Volvox reticuliferus</name>
    <dbReference type="NCBI Taxonomy" id="1737510"/>
    <lineage>
        <taxon>Eukaryota</taxon>
        <taxon>Viridiplantae</taxon>
        <taxon>Chlorophyta</taxon>
        <taxon>core chlorophytes</taxon>
        <taxon>Chlorophyceae</taxon>
        <taxon>CS clade</taxon>
        <taxon>Chlamydomonadales</taxon>
        <taxon>Volvocaceae</taxon>
        <taxon>Volvox</taxon>
    </lineage>
</organism>
<comment type="caution">
    <text evidence="5">The sequence shown here is derived from an EMBL/GenBank/DDBJ whole genome shotgun (WGS) entry which is preliminary data.</text>
</comment>
<dbReference type="PANTHER" id="PTHR16305:SF28">
    <property type="entry name" value="GUANYLATE CYCLASE DOMAIN-CONTAINING PROTEIN"/>
    <property type="match status" value="1"/>
</dbReference>
<feature type="region of interest" description="Disordered" evidence="3">
    <location>
        <begin position="216"/>
        <end position="293"/>
    </location>
</feature>
<feature type="compositionally biased region" description="Polar residues" evidence="3">
    <location>
        <begin position="306"/>
        <end position="326"/>
    </location>
</feature>
<feature type="region of interest" description="Disordered" evidence="3">
    <location>
        <begin position="56"/>
        <end position="103"/>
    </location>
</feature>
<dbReference type="InterPro" id="IPR001054">
    <property type="entry name" value="A/G_cyclase"/>
</dbReference>
<feature type="region of interest" description="Disordered" evidence="3">
    <location>
        <begin position="589"/>
        <end position="644"/>
    </location>
</feature>
<dbReference type="PROSITE" id="PS50125">
    <property type="entry name" value="GUANYLATE_CYCLASE_2"/>
    <property type="match status" value="1"/>
</dbReference>
<evidence type="ECO:0000256" key="2">
    <source>
        <dbReference type="ARBA" id="ARBA00022840"/>
    </source>
</evidence>
<evidence type="ECO:0000313" key="6">
    <source>
        <dbReference type="Proteomes" id="UP000747110"/>
    </source>
</evidence>
<dbReference type="GO" id="GO:0005524">
    <property type="term" value="F:ATP binding"/>
    <property type="evidence" value="ECO:0007669"/>
    <property type="project" value="UniProtKB-KW"/>
</dbReference>
<dbReference type="GO" id="GO:0004016">
    <property type="term" value="F:adenylate cyclase activity"/>
    <property type="evidence" value="ECO:0007669"/>
    <property type="project" value="TreeGrafter"/>
</dbReference>
<evidence type="ECO:0000256" key="1">
    <source>
        <dbReference type="ARBA" id="ARBA00022741"/>
    </source>
</evidence>
<dbReference type="GO" id="GO:0035556">
    <property type="term" value="P:intracellular signal transduction"/>
    <property type="evidence" value="ECO:0007669"/>
    <property type="project" value="InterPro"/>
</dbReference>
<keyword evidence="1" id="KW-0547">Nucleotide-binding</keyword>
<dbReference type="SUPFAM" id="SSF55073">
    <property type="entry name" value="Nucleotide cyclase"/>
    <property type="match status" value="1"/>
</dbReference>
<accession>A0A8J4CYT6</accession>
<feature type="compositionally biased region" description="Polar residues" evidence="3">
    <location>
        <begin position="270"/>
        <end position="279"/>
    </location>
</feature>
<dbReference type="EMBL" id="BNCP01000065">
    <property type="protein sequence ID" value="GIL91466.1"/>
    <property type="molecule type" value="Genomic_DNA"/>
</dbReference>
<evidence type="ECO:0000259" key="4">
    <source>
        <dbReference type="PROSITE" id="PS50125"/>
    </source>
</evidence>
<keyword evidence="2" id="KW-0067">ATP-binding</keyword>
<dbReference type="OrthoDB" id="537353at2759"/>
<feature type="non-terminal residue" evidence="5">
    <location>
        <position position="1"/>
    </location>
</feature>
<proteinExistence type="predicted"/>
<dbReference type="PANTHER" id="PTHR16305">
    <property type="entry name" value="TESTICULAR SOLUBLE ADENYLYL CYCLASE"/>
    <property type="match status" value="1"/>
</dbReference>
<feature type="compositionally biased region" description="Polar residues" evidence="3">
    <location>
        <begin position="244"/>
        <end position="255"/>
    </location>
</feature>
<dbReference type="InterPro" id="IPR029787">
    <property type="entry name" value="Nucleotide_cyclase"/>
</dbReference>
<feature type="compositionally biased region" description="Low complexity" evidence="3">
    <location>
        <begin position="358"/>
        <end position="370"/>
    </location>
</feature>
<evidence type="ECO:0000313" key="5">
    <source>
        <dbReference type="EMBL" id="GIL91466.1"/>
    </source>
</evidence>
<reference evidence="5" key="1">
    <citation type="journal article" date="2021" name="Proc. Natl. Acad. Sci. U.S.A.">
        <title>Three genomes in the algal genus Volvox reveal the fate of a haploid sex-determining region after a transition to homothallism.</title>
        <authorList>
            <person name="Yamamoto K."/>
            <person name="Hamaji T."/>
            <person name="Kawai-Toyooka H."/>
            <person name="Matsuzaki R."/>
            <person name="Takahashi F."/>
            <person name="Nishimura Y."/>
            <person name="Kawachi M."/>
            <person name="Noguchi H."/>
            <person name="Minakuchi Y."/>
            <person name="Umen J.G."/>
            <person name="Toyoda A."/>
            <person name="Nozaki H."/>
        </authorList>
    </citation>
    <scope>NUCLEOTIDE SEQUENCE</scope>
    <source>
        <strain evidence="5">NIES-3786</strain>
    </source>
</reference>
<sequence>MASQPAGGQRQHEIYPNGLVQRDREGPRLEKSSRRPTLAADDADAANILQAWDRARAAQDAGVQRGVHTDSGVGPDLNRGAAGSVLDDDLPGHSGRRHPPSSDILARGLLGAIRYQHSSVQSCRQVAALSTNSKGILGGDTPSSDASPRDWVRRAKQRRNSYSVPQSIGVPELPLPAPVASVSHQGTPQSSSGVLRQGRRLPPRRATLQDLKADLPADANSSSGAGPVPPQPNLSWAGLASPGHLTSSPALSQVPGSPKPHTISGRDGTPVSSSGQHVTQIGGAGDSPGGADQAGIRRKIIKMISIQRTKQRSSSKPFAQALQPTELQELPTAGVGDSDEDLEPAGSRGITESGAGIGAASAGQGTAAVGPAQCAARSTRHDSDDEDVEDARPSGPPPTAWNMGGGVVGPSTSELRMMGAANSVSFRKSTTKQGVLRPLSTLPPFVPRLFIEDITLNHEKYRGFDAAGRDLTAASKTLLPSIIELQAAVMIADVTGFTKLTEILSKKGTSGVELLTTCMNNYFTRAINMIMAFEGDVVKFAGDSMIVLFYPNEHERRHADKGLRACTLRMMSCAHQLATKLGHMRMKMNGQVEPAPPPTPEPPGPAPPPTVPPPPPPQQQQQSALMSVPLPSALLPGVSNIGSA</sequence>
<keyword evidence="6" id="KW-1185">Reference proteome</keyword>
<feature type="region of interest" description="Disordered" evidence="3">
    <location>
        <begin position="306"/>
        <end position="406"/>
    </location>
</feature>
<protein>
    <recommendedName>
        <fullName evidence="4">Guanylate cyclase domain-containing protein</fullName>
    </recommendedName>
</protein>
<feature type="domain" description="Guanylate cyclase" evidence="4">
    <location>
        <begin position="488"/>
        <end position="548"/>
    </location>
</feature>
<feature type="region of interest" description="Disordered" evidence="3">
    <location>
        <begin position="1"/>
        <end position="43"/>
    </location>
</feature>
<dbReference type="Proteomes" id="UP000747110">
    <property type="component" value="Unassembled WGS sequence"/>
</dbReference>
<evidence type="ECO:0000256" key="3">
    <source>
        <dbReference type="SAM" id="MobiDB-lite"/>
    </source>
</evidence>
<dbReference type="GO" id="GO:0009190">
    <property type="term" value="P:cyclic nucleotide biosynthetic process"/>
    <property type="evidence" value="ECO:0007669"/>
    <property type="project" value="InterPro"/>
</dbReference>
<name>A0A8J4CYT6_9CHLO</name>